<feature type="repeat" description="TPR" evidence="1">
    <location>
        <begin position="101"/>
        <end position="134"/>
    </location>
</feature>
<dbReference type="SUPFAM" id="SSF81901">
    <property type="entry name" value="HCP-like"/>
    <property type="match status" value="1"/>
</dbReference>
<name>A0A926IDY5_9FIRM</name>
<dbReference type="Gene3D" id="1.25.40.10">
    <property type="entry name" value="Tetratricopeptide repeat domain"/>
    <property type="match status" value="3"/>
</dbReference>
<evidence type="ECO:0000256" key="1">
    <source>
        <dbReference type="PROSITE-ProRule" id="PRU00339"/>
    </source>
</evidence>
<feature type="repeat" description="TPR" evidence="1">
    <location>
        <begin position="67"/>
        <end position="100"/>
    </location>
</feature>
<dbReference type="EMBL" id="JACRSY010000018">
    <property type="protein sequence ID" value="MBC8580222.1"/>
    <property type="molecule type" value="Genomic_DNA"/>
</dbReference>
<dbReference type="Pfam" id="PF13432">
    <property type="entry name" value="TPR_16"/>
    <property type="match status" value="1"/>
</dbReference>
<dbReference type="InterPro" id="IPR011990">
    <property type="entry name" value="TPR-like_helical_dom_sf"/>
</dbReference>
<accession>A0A926IDY5</accession>
<dbReference type="InterPro" id="IPR019734">
    <property type="entry name" value="TPR_rpt"/>
</dbReference>
<comment type="caution">
    <text evidence="2">The sequence shown here is derived from an EMBL/GenBank/DDBJ whole genome shotgun (WGS) entry which is preliminary data.</text>
</comment>
<keyword evidence="1" id="KW-0802">TPR repeat</keyword>
<dbReference type="Proteomes" id="UP000655830">
    <property type="component" value="Unassembled WGS sequence"/>
</dbReference>
<dbReference type="SMART" id="SM00028">
    <property type="entry name" value="TPR"/>
    <property type="match status" value="6"/>
</dbReference>
<dbReference type="Pfam" id="PF13176">
    <property type="entry name" value="TPR_7"/>
    <property type="match status" value="1"/>
</dbReference>
<dbReference type="Pfam" id="PF13174">
    <property type="entry name" value="TPR_6"/>
    <property type="match status" value="1"/>
</dbReference>
<dbReference type="Pfam" id="PF13181">
    <property type="entry name" value="TPR_8"/>
    <property type="match status" value="2"/>
</dbReference>
<dbReference type="PROSITE" id="PS50005">
    <property type="entry name" value="TPR"/>
    <property type="match status" value="4"/>
</dbReference>
<dbReference type="PROSITE" id="PS50293">
    <property type="entry name" value="TPR_REGION"/>
    <property type="match status" value="1"/>
</dbReference>
<dbReference type="RefSeq" id="WP_249333094.1">
    <property type="nucleotide sequence ID" value="NZ_JACRSY010000018.1"/>
</dbReference>
<feature type="repeat" description="TPR" evidence="1">
    <location>
        <begin position="33"/>
        <end position="66"/>
    </location>
</feature>
<evidence type="ECO:0000313" key="3">
    <source>
        <dbReference type="Proteomes" id="UP000655830"/>
    </source>
</evidence>
<dbReference type="InterPro" id="IPR037919">
    <property type="entry name" value="OGT"/>
</dbReference>
<dbReference type="GO" id="GO:0097363">
    <property type="term" value="F:protein O-acetylglucosaminyltransferase activity"/>
    <property type="evidence" value="ECO:0007669"/>
    <property type="project" value="TreeGrafter"/>
</dbReference>
<dbReference type="NCBIfam" id="NF047558">
    <property type="entry name" value="TPR_END_plus"/>
    <property type="match status" value="1"/>
</dbReference>
<protein>
    <submittedName>
        <fullName evidence="2">Tetratricopeptide repeat protein</fullName>
    </submittedName>
</protein>
<dbReference type="GO" id="GO:0006493">
    <property type="term" value="P:protein O-linked glycosylation"/>
    <property type="evidence" value="ECO:0007669"/>
    <property type="project" value="InterPro"/>
</dbReference>
<dbReference type="PANTHER" id="PTHR44366">
    <property type="entry name" value="UDP-N-ACETYLGLUCOSAMINE--PEPTIDE N-ACETYLGLUCOSAMINYLTRANSFERASE 110 KDA SUBUNIT"/>
    <property type="match status" value="1"/>
</dbReference>
<sequence>MDMIQLGEDAYEDGKYLKALNYFLKGYEQDQDTYTLLNIALTYQALKDNDKAMSIYKEIIQEDPDESMAYYGIASLYDDQKDYEQAIYYYEQAIEVDPMYDRAYFFLANAYDTIGDTQKAIYYYKALLEMVPDDFWVLTNLGSIYENEGLIDFAYQMFKKALALESTNAVGLFNMAVILSKLKRFKESMTYYAKSINEDPYYPYAYLNLAVLHKEHGDLKQGLDILTEGIRYNEEGFLYYNRACFYALLGYKEASKKDLDHSITLYAGFREYAKQDKDLVDIINL</sequence>
<reference evidence="2" key="1">
    <citation type="submission" date="2020-08" db="EMBL/GenBank/DDBJ databases">
        <title>Genome public.</title>
        <authorList>
            <person name="Liu C."/>
            <person name="Sun Q."/>
        </authorList>
    </citation>
    <scope>NUCLEOTIDE SEQUENCE</scope>
    <source>
        <strain evidence="2">NSJ-12</strain>
    </source>
</reference>
<dbReference type="AlphaFoldDB" id="A0A926IDY5"/>
<dbReference type="PANTHER" id="PTHR44366:SF1">
    <property type="entry name" value="UDP-N-ACETYLGLUCOSAMINE--PEPTIDE N-ACETYLGLUCOSAMINYLTRANSFERASE 110 KDA SUBUNIT"/>
    <property type="match status" value="1"/>
</dbReference>
<feature type="repeat" description="TPR" evidence="1">
    <location>
        <begin position="135"/>
        <end position="168"/>
    </location>
</feature>
<proteinExistence type="predicted"/>
<keyword evidence="3" id="KW-1185">Reference proteome</keyword>
<evidence type="ECO:0000313" key="2">
    <source>
        <dbReference type="EMBL" id="MBC8580222.1"/>
    </source>
</evidence>
<organism evidence="2 3">
    <name type="scientific">Zhenhengia yiwuensis</name>
    <dbReference type="NCBI Taxonomy" id="2763666"/>
    <lineage>
        <taxon>Bacteria</taxon>
        <taxon>Bacillati</taxon>
        <taxon>Bacillota</taxon>
        <taxon>Clostridia</taxon>
        <taxon>Lachnospirales</taxon>
        <taxon>Lachnospiraceae</taxon>
        <taxon>Zhenhengia</taxon>
    </lineage>
</organism>
<gene>
    <name evidence="2" type="ORF">H8718_11870</name>
</gene>